<accession>Q6IHF7</accession>
<gene>
    <name evidence="1" type="ORF">HDC02648</name>
</gene>
<name>Q6IHF7_DROME</name>
<protein>
    <submittedName>
        <fullName evidence="1">HDC02648</fullName>
    </submittedName>
</protein>
<dbReference type="AlphaFoldDB" id="Q6IHF7"/>
<dbReference type="EMBL" id="BK003459">
    <property type="protein sequence ID" value="DAA03658.1"/>
    <property type="molecule type" value="Genomic_DNA"/>
</dbReference>
<sequence length="167" mass="17830">MKNQSCQDGNKMLTTGQIKSRIGNIMATLYASNGPPVASSGAAAVGGSRLTTLDLETTTQLPLMEKPLLLLLLLLFNLANLYTPRGHQKFAKSVVSGRQLVYGAQHSGNNVQENIYTVEFHSATVLWFSGLGSGTSTSTATATATATVRKTVKKRLVAWPELHVGLI</sequence>
<evidence type="ECO:0000313" key="1">
    <source>
        <dbReference type="EMBL" id="DAA03658.1"/>
    </source>
</evidence>
<organism evidence="1">
    <name type="scientific">Drosophila melanogaster</name>
    <name type="common">Fruit fly</name>
    <dbReference type="NCBI Taxonomy" id="7227"/>
    <lineage>
        <taxon>Eukaryota</taxon>
        <taxon>Metazoa</taxon>
        <taxon>Ecdysozoa</taxon>
        <taxon>Arthropoda</taxon>
        <taxon>Hexapoda</taxon>
        <taxon>Insecta</taxon>
        <taxon>Pterygota</taxon>
        <taxon>Neoptera</taxon>
        <taxon>Endopterygota</taxon>
        <taxon>Diptera</taxon>
        <taxon>Brachycera</taxon>
        <taxon>Muscomorpha</taxon>
        <taxon>Ephydroidea</taxon>
        <taxon>Drosophilidae</taxon>
        <taxon>Drosophila</taxon>
        <taxon>Sophophora</taxon>
    </lineage>
</organism>
<proteinExistence type="predicted"/>
<reference evidence="1" key="1">
    <citation type="journal article" date="2003" name="Genome Biol.">
        <title>An integrated gene annotation and transcriptional profiling approach towards the full gene content of the Drosophila genome.</title>
        <authorList>
            <person name="Hild M."/>
            <person name="Beckmann B."/>
            <person name="Haas S.A."/>
            <person name="Koch B."/>
            <person name="Solovyev V."/>
            <person name="Busold C."/>
            <person name="Fellenberg K."/>
            <person name="Boutros M."/>
            <person name="Vingron M."/>
            <person name="Sauer F."/>
            <person name="Hoheisel J.D."/>
            <person name="Paro R."/>
        </authorList>
    </citation>
    <scope>NUCLEOTIDE SEQUENCE</scope>
</reference>